<evidence type="ECO:0000256" key="1">
    <source>
        <dbReference type="SAM" id="MobiDB-lite"/>
    </source>
</evidence>
<feature type="compositionally biased region" description="Basic residues" evidence="1">
    <location>
        <begin position="92"/>
        <end position="101"/>
    </location>
</feature>
<feature type="region of interest" description="Disordered" evidence="1">
    <location>
        <begin position="149"/>
        <end position="179"/>
    </location>
</feature>
<feature type="region of interest" description="Disordered" evidence="1">
    <location>
        <begin position="57"/>
        <end position="121"/>
    </location>
</feature>
<feature type="compositionally biased region" description="Basic and acidic residues" evidence="1">
    <location>
        <begin position="151"/>
        <end position="163"/>
    </location>
</feature>
<evidence type="ECO:0000313" key="2">
    <source>
        <dbReference type="EMBL" id="KAJ8314680.1"/>
    </source>
</evidence>
<reference evidence="2 3" key="1">
    <citation type="submission" date="2022-12" db="EMBL/GenBank/DDBJ databases">
        <title>Chromosome-level genome of Tegillarca granosa.</title>
        <authorList>
            <person name="Kim J."/>
        </authorList>
    </citation>
    <scope>NUCLEOTIDE SEQUENCE [LARGE SCALE GENOMIC DNA]</scope>
    <source>
        <strain evidence="2">Teg-2019</strain>
        <tissue evidence="2">Adductor muscle</tissue>
    </source>
</reference>
<keyword evidence="3" id="KW-1185">Reference proteome</keyword>
<dbReference type="EMBL" id="JARBDR010000337">
    <property type="protein sequence ID" value="KAJ8314680.1"/>
    <property type="molecule type" value="Genomic_DNA"/>
</dbReference>
<protein>
    <submittedName>
        <fullName evidence="2">Uncharacterized protein</fullName>
    </submittedName>
</protein>
<evidence type="ECO:0000313" key="3">
    <source>
        <dbReference type="Proteomes" id="UP001217089"/>
    </source>
</evidence>
<proteinExistence type="predicted"/>
<feature type="compositionally biased region" description="Basic and acidic residues" evidence="1">
    <location>
        <begin position="102"/>
        <end position="121"/>
    </location>
</feature>
<organism evidence="2 3">
    <name type="scientific">Tegillarca granosa</name>
    <name type="common">Malaysian cockle</name>
    <name type="synonym">Anadara granosa</name>
    <dbReference type="NCBI Taxonomy" id="220873"/>
    <lineage>
        <taxon>Eukaryota</taxon>
        <taxon>Metazoa</taxon>
        <taxon>Spiralia</taxon>
        <taxon>Lophotrochozoa</taxon>
        <taxon>Mollusca</taxon>
        <taxon>Bivalvia</taxon>
        <taxon>Autobranchia</taxon>
        <taxon>Pteriomorphia</taxon>
        <taxon>Arcoida</taxon>
        <taxon>Arcoidea</taxon>
        <taxon>Arcidae</taxon>
        <taxon>Tegillarca</taxon>
    </lineage>
</organism>
<feature type="compositionally biased region" description="Basic and acidic residues" evidence="1">
    <location>
        <begin position="57"/>
        <end position="68"/>
    </location>
</feature>
<sequence length="305" mass="35487">MEDDNTVSVEDKDENKENIVKETKFDLSATQVIADGNKPTQPSVDSRPVSRRVEIERIKSGYSERSHNESNLPNVLNEYGLSSADERLRGYHKDKKKKKKAADKTSLHDEESKEKLKKKREERYQLMMSELQNQSDVASQFFSRRISGIMERVDKQQKGDLSPRKPTTADNVDGKRPDRNKFKKKLERHELKHDSSFLREIPKTDIAKIVEIQEKLMREGKLKTQGDRDKFWEDMRNPEVLNSYFRNNNKFAESSAVYNHNKPIRQSGMADNTNKGTRDGWAVTQQVQHKYDPNKEIVVNTVDFV</sequence>
<dbReference type="Proteomes" id="UP001217089">
    <property type="component" value="Unassembled WGS sequence"/>
</dbReference>
<gene>
    <name evidence="2" type="ORF">KUTeg_006830</name>
</gene>
<name>A0ABQ9FEH8_TEGGR</name>
<feature type="compositionally biased region" description="Basic and acidic residues" evidence="1">
    <location>
        <begin position="9"/>
        <end position="22"/>
    </location>
</feature>
<comment type="caution">
    <text evidence="2">The sequence shown here is derived from an EMBL/GenBank/DDBJ whole genome shotgun (WGS) entry which is preliminary data.</text>
</comment>
<feature type="region of interest" description="Disordered" evidence="1">
    <location>
        <begin position="1"/>
        <end position="22"/>
    </location>
</feature>
<accession>A0ABQ9FEH8</accession>